<dbReference type="WBParaSite" id="MhA1_Contig88.frz3.gene71">
    <property type="protein sequence ID" value="MhA1_Contig88.frz3.gene71"/>
    <property type="gene ID" value="MhA1_Contig88.frz3.gene71"/>
</dbReference>
<evidence type="ECO:0000313" key="2">
    <source>
        <dbReference type="WBParaSite" id="MhA1_Contig88.frz3.gene71"/>
    </source>
</evidence>
<evidence type="ECO:0000313" key="1">
    <source>
        <dbReference type="Proteomes" id="UP000095281"/>
    </source>
</evidence>
<protein>
    <submittedName>
        <fullName evidence="2">Uncharacterized protein</fullName>
    </submittedName>
</protein>
<reference evidence="2" key="1">
    <citation type="submission" date="2016-11" db="UniProtKB">
        <authorList>
            <consortium name="WormBaseParasite"/>
        </authorList>
    </citation>
    <scope>IDENTIFICATION</scope>
</reference>
<dbReference type="Proteomes" id="UP000095281">
    <property type="component" value="Unplaced"/>
</dbReference>
<sequence>MELNKEKDIFELEIEINADLRVKWIHLESGYGKNKIKGVYTNENGKRIMKFKNFYKEEYRKGIFIEYDGLTLLKILPLFSADIYFNPTNLVRDKRQRIEVSIEGIKSNVYLNMTECKLTKLDSFLNLESPRKNLKRKRNENNFIENFVIEGRRREVVTKKPHINFCIEFEEIGNYYARLTYLNQIKIDYSGRKNSFLFFVNPVRNGEEKCINHLFNEMDEEEKEIMENMRAGIMITIENSRFDKREGYQYVDDRLSTTTIIAKIQPLFDENYEYKHNLNESNIKKLNSNDKDND</sequence>
<proteinExistence type="predicted"/>
<keyword evidence="1" id="KW-1185">Reference proteome</keyword>
<organism evidence="1 2">
    <name type="scientific">Meloidogyne hapla</name>
    <name type="common">Root-knot nematode worm</name>
    <dbReference type="NCBI Taxonomy" id="6305"/>
    <lineage>
        <taxon>Eukaryota</taxon>
        <taxon>Metazoa</taxon>
        <taxon>Ecdysozoa</taxon>
        <taxon>Nematoda</taxon>
        <taxon>Chromadorea</taxon>
        <taxon>Rhabditida</taxon>
        <taxon>Tylenchina</taxon>
        <taxon>Tylenchomorpha</taxon>
        <taxon>Tylenchoidea</taxon>
        <taxon>Meloidogynidae</taxon>
        <taxon>Meloidogyninae</taxon>
        <taxon>Meloidogyne</taxon>
    </lineage>
</organism>
<dbReference type="AlphaFoldDB" id="A0A1I8BZM3"/>
<name>A0A1I8BZM3_MELHA</name>
<accession>A0A1I8BZM3</accession>